<protein>
    <recommendedName>
        <fullName evidence="4">Major sperm protein</fullName>
    </recommendedName>
</protein>
<gene>
    <name evidence="2" type="ORF">R3P38DRAFT_3451495</name>
</gene>
<dbReference type="EMBL" id="JAWWNJ010000134">
    <property type="protein sequence ID" value="KAK6984799.1"/>
    <property type="molecule type" value="Genomic_DNA"/>
</dbReference>
<name>A0AAV9ZKR9_9AGAR</name>
<dbReference type="Proteomes" id="UP001362999">
    <property type="component" value="Unassembled WGS sequence"/>
</dbReference>
<feature type="compositionally biased region" description="Polar residues" evidence="1">
    <location>
        <begin position="29"/>
        <end position="39"/>
    </location>
</feature>
<evidence type="ECO:0000256" key="1">
    <source>
        <dbReference type="SAM" id="MobiDB-lite"/>
    </source>
</evidence>
<organism evidence="2 3">
    <name type="scientific">Favolaschia claudopus</name>
    <dbReference type="NCBI Taxonomy" id="2862362"/>
    <lineage>
        <taxon>Eukaryota</taxon>
        <taxon>Fungi</taxon>
        <taxon>Dikarya</taxon>
        <taxon>Basidiomycota</taxon>
        <taxon>Agaricomycotina</taxon>
        <taxon>Agaricomycetes</taxon>
        <taxon>Agaricomycetidae</taxon>
        <taxon>Agaricales</taxon>
        <taxon>Marasmiineae</taxon>
        <taxon>Mycenaceae</taxon>
        <taxon>Favolaschia</taxon>
    </lineage>
</organism>
<feature type="region of interest" description="Disordered" evidence="1">
    <location>
        <begin position="1"/>
        <end position="48"/>
    </location>
</feature>
<evidence type="ECO:0000313" key="3">
    <source>
        <dbReference type="Proteomes" id="UP001362999"/>
    </source>
</evidence>
<proteinExistence type="predicted"/>
<evidence type="ECO:0000313" key="2">
    <source>
        <dbReference type="EMBL" id="KAK6984799.1"/>
    </source>
</evidence>
<comment type="caution">
    <text evidence="2">The sequence shown here is derived from an EMBL/GenBank/DDBJ whole genome shotgun (WGS) entry which is preliminary data.</text>
</comment>
<evidence type="ECO:0008006" key="4">
    <source>
        <dbReference type="Google" id="ProtNLM"/>
    </source>
</evidence>
<dbReference type="AlphaFoldDB" id="A0AAV9ZKR9"/>
<feature type="compositionally biased region" description="Low complexity" evidence="1">
    <location>
        <begin position="10"/>
        <end position="24"/>
    </location>
</feature>
<reference evidence="2 3" key="1">
    <citation type="journal article" date="2024" name="J Genomics">
        <title>Draft genome sequencing and assembly of Favolaschia claudopus CIRM-BRFM 2984 isolated from oak limbs.</title>
        <authorList>
            <person name="Navarro D."/>
            <person name="Drula E."/>
            <person name="Chaduli D."/>
            <person name="Cazenave R."/>
            <person name="Ahrendt S."/>
            <person name="Wang J."/>
            <person name="Lipzen A."/>
            <person name="Daum C."/>
            <person name="Barry K."/>
            <person name="Grigoriev I.V."/>
            <person name="Favel A."/>
            <person name="Rosso M.N."/>
            <person name="Martin F."/>
        </authorList>
    </citation>
    <scope>NUCLEOTIDE SEQUENCE [LARGE SCALE GENOMIC DNA]</scope>
    <source>
        <strain evidence="2 3">CIRM-BRFM 2984</strain>
    </source>
</reference>
<accession>A0AAV9ZKR9</accession>
<keyword evidence="3" id="KW-1185">Reference proteome</keyword>
<sequence>MDSPPSLRNPPTSDSSDSDCSSPPALESVSPSLPGTPNGTLSAASSDSTSSLDLAEVNAILDVYVSLPVESRMNNRLVHPSSGEYIDSRFQILRAGQAVYASSDVDGVNSAPPPIFHIVPIAHKPTPVRAYTLGPTGTARRMVTICYPPAGGQVDSCDILSHFGAAHVDRNDIPSLVAWVIEDKEPEPPVNQVFVKAKL</sequence>